<dbReference type="Pfam" id="PF01943">
    <property type="entry name" value="Polysacc_synt"/>
    <property type="match status" value="1"/>
</dbReference>
<feature type="transmembrane region" description="Helical" evidence="6">
    <location>
        <begin position="250"/>
        <end position="266"/>
    </location>
</feature>
<evidence type="ECO:0000313" key="8">
    <source>
        <dbReference type="EMBL" id="TII00771.1"/>
    </source>
</evidence>
<evidence type="ECO:0000313" key="7">
    <source>
        <dbReference type="EMBL" id="TII00333.1"/>
    </source>
</evidence>
<keyword evidence="5 6" id="KW-0472">Membrane</keyword>
<dbReference type="EMBL" id="SSXO01000002">
    <property type="protein sequence ID" value="TII00333.1"/>
    <property type="molecule type" value="Genomic_DNA"/>
</dbReference>
<keyword evidence="2" id="KW-1003">Cell membrane</keyword>
<feature type="transmembrane region" description="Helical" evidence="6">
    <location>
        <begin position="196"/>
        <end position="216"/>
    </location>
</feature>
<keyword evidence="3 6" id="KW-0812">Transmembrane</keyword>
<accession>A0A4T2GN47</accession>
<feature type="transmembrane region" description="Helical" evidence="6">
    <location>
        <begin position="12"/>
        <end position="39"/>
    </location>
</feature>
<gene>
    <name evidence="8" type="ORF">FAJ39_00075</name>
    <name evidence="7" type="ORF">FAJ39_04515</name>
</gene>
<dbReference type="EMBL" id="SSXO01000001">
    <property type="protein sequence ID" value="TII00771.1"/>
    <property type="molecule type" value="Genomic_DNA"/>
</dbReference>
<dbReference type="PANTHER" id="PTHR30250:SF21">
    <property type="entry name" value="LIPID II FLIPPASE MURJ"/>
    <property type="match status" value="1"/>
</dbReference>
<evidence type="ECO:0000313" key="9">
    <source>
        <dbReference type="Proteomes" id="UP000305165"/>
    </source>
</evidence>
<evidence type="ECO:0000256" key="2">
    <source>
        <dbReference type="ARBA" id="ARBA00022475"/>
    </source>
</evidence>
<keyword evidence="4 6" id="KW-1133">Transmembrane helix</keyword>
<dbReference type="InterPro" id="IPR050833">
    <property type="entry name" value="Poly_Biosynth_Transport"/>
</dbReference>
<feature type="transmembrane region" description="Helical" evidence="6">
    <location>
        <begin position="371"/>
        <end position="394"/>
    </location>
</feature>
<evidence type="ECO:0000256" key="5">
    <source>
        <dbReference type="ARBA" id="ARBA00023136"/>
    </source>
</evidence>
<reference evidence="7 9" key="1">
    <citation type="submission" date="2019-04" db="EMBL/GenBank/DDBJ databases">
        <title>Genome analysis of Streptococcus suis strain WUSS424.</title>
        <authorList>
            <person name="Chen H."/>
            <person name="Gao X."/>
            <person name="Wu Z."/>
        </authorList>
    </citation>
    <scope>NUCLEOTIDE SEQUENCE [LARGE SCALE GENOMIC DNA]</scope>
    <source>
        <strain evidence="7 9">WUSS424</strain>
    </source>
</reference>
<organism evidence="7 9">
    <name type="scientific">Streptococcus suis</name>
    <dbReference type="NCBI Taxonomy" id="1307"/>
    <lineage>
        <taxon>Bacteria</taxon>
        <taxon>Bacillati</taxon>
        <taxon>Bacillota</taxon>
        <taxon>Bacilli</taxon>
        <taxon>Lactobacillales</taxon>
        <taxon>Streptococcaceae</taxon>
        <taxon>Streptococcus</taxon>
    </lineage>
</organism>
<evidence type="ECO:0000256" key="6">
    <source>
        <dbReference type="SAM" id="Phobius"/>
    </source>
</evidence>
<feature type="transmembrane region" description="Helical" evidence="6">
    <location>
        <begin position="497"/>
        <end position="519"/>
    </location>
</feature>
<dbReference type="CDD" id="cd13124">
    <property type="entry name" value="MATE_SpoVB_like"/>
    <property type="match status" value="1"/>
</dbReference>
<dbReference type="InterPro" id="IPR002797">
    <property type="entry name" value="Polysacc_synth"/>
</dbReference>
<dbReference type="Proteomes" id="UP000305165">
    <property type="component" value="Unassembled WGS sequence"/>
</dbReference>
<protein>
    <submittedName>
        <fullName evidence="7">Polysaccharide biosynthesis protein</fullName>
    </submittedName>
</protein>
<feature type="transmembrane region" description="Helical" evidence="6">
    <location>
        <begin position="300"/>
        <end position="320"/>
    </location>
</feature>
<evidence type="ECO:0000256" key="3">
    <source>
        <dbReference type="ARBA" id="ARBA00022692"/>
    </source>
</evidence>
<feature type="transmembrane region" description="Helical" evidence="6">
    <location>
        <begin position="132"/>
        <end position="153"/>
    </location>
</feature>
<feature type="transmembrane region" description="Helical" evidence="6">
    <location>
        <begin position="406"/>
        <end position="424"/>
    </location>
</feature>
<feature type="transmembrane region" description="Helical" evidence="6">
    <location>
        <begin position="59"/>
        <end position="79"/>
    </location>
</feature>
<feature type="transmembrane region" description="Helical" evidence="6">
    <location>
        <begin position="341"/>
        <end position="365"/>
    </location>
</feature>
<comment type="subcellular location">
    <subcellularLocation>
        <location evidence="1">Cell membrane</location>
        <topology evidence="1">Multi-pass membrane protein</topology>
    </subcellularLocation>
</comment>
<comment type="caution">
    <text evidence="7">The sequence shown here is derived from an EMBL/GenBank/DDBJ whole genome shotgun (WGS) entry which is preliminary data.</text>
</comment>
<dbReference type="InterPro" id="IPR024923">
    <property type="entry name" value="PG_synth_SpoVB"/>
</dbReference>
<dbReference type="AlphaFoldDB" id="A0A4T2GN47"/>
<dbReference type="GO" id="GO:0005886">
    <property type="term" value="C:plasma membrane"/>
    <property type="evidence" value="ECO:0007669"/>
    <property type="project" value="UniProtKB-SubCell"/>
</dbReference>
<proteinExistence type="predicted"/>
<evidence type="ECO:0000256" key="4">
    <source>
        <dbReference type="ARBA" id="ARBA00022989"/>
    </source>
</evidence>
<evidence type="ECO:0000256" key="1">
    <source>
        <dbReference type="ARBA" id="ARBA00004651"/>
    </source>
</evidence>
<dbReference type="OrthoDB" id="9775950at2"/>
<dbReference type="PANTHER" id="PTHR30250">
    <property type="entry name" value="PST FAMILY PREDICTED COLANIC ACID TRANSPORTER"/>
    <property type="match status" value="1"/>
</dbReference>
<feature type="transmembrane region" description="Helical" evidence="6">
    <location>
        <begin position="162"/>
        <end position="184"/>
    </location>
</feature>
<feature type="transmembrane region" description="Helical" evidence="6">
    <location>
        <begin position="100"/>
        <end position="120"/>
    </location>
</feature>
<sequence>MSEINNQRQEKMVHGAIWITAGNIISRLLGIIYIIPWLIWMGEYKSEANALFSMGYQVYANFLSFSTIGIPTAVAKQITQYNAKGRQDISYYLVREFLKFMLVMGALSAVLMFVSSPFLAAASGEPTDLIPIMYSLVPPLFIFPAMSIIRGFFQGYHDMRPFAISMIVEQIVRVVWILSTTYAIMKMGSGNYLDAVTQSTFAAFVGMIASVIVLVIELQKSGHLQKILQKKPTSVEVNIKVLIIETLKEAVPIIILGMIIQLYQFVDQLTFINTMKQFTDLTGERLLTLYSYLVANPSKITMLIIGIANSISGVAFLLITESYIQKDFKETARLISSNLQMMFIFVTPVILGSVLLAEPLYTIFYGQSEDVAIHLFVANLLLIFLQGLYAVFGIAIQAVFQKKKGLIYFGIGFGVKLLLQIPSIYLFQEYGSFISTAIGLAVTLVLFYRCIHQAVPFDIESLKENNSSIIWISLLMGVCVWVVEFFLSGILPVTGYFSSFVHIMISGSVGGLIFIVLGLKTRQLDLLIGERAQTLRQKLHL</sequence>
<feature type="transmembrane region" description="Helical" evidence="6">
    <location>
        <begin position="469"/>
        <end position="491"/>
    </location>
</feature>
<feature type="transmembrane region" description="Helical" evidence="6">
    <location>
        <begin position="430"/>
        <end position="448"/>
    </location>
</feature>
<name>A0A4T2GN47_STRSU</name>